<dbReference type="Proteomes" id="UP000699975">
    <property type="component" value="Unassembled WGS sequence"/>
</dbReference>
<keyword evidence="1" id="KW-0479">Metal-binding</keyword>
<evidence type="ECO:0000259" key="2">
    <source>
        <dbReference type="Pfam" id="PF07883"/>
    </source>
</evidence>
<dbReference type="PANTHER" id="PTHR35848:SF9">
    <property type="entry name" value="SLL1358 PROTEIN"/>
    <property type="match status" value="1"/>
</dbReference>
<accession>A0ABS6SLV4</accession>
<evidence type="ECO:0000256" key="1">
    <source>
        <dbReference type="ARBA" id="ARBA00022723"/>
    </source>
</evidence>
<protein>
    <submittedName>
        <fullName evidence="3">Cupin domain-containing protein</fullName>
    </submittedName>
</protein>
<comment type="caution">
    <text evidence="3">The sequence shown here is derived from an EMBL/GenBank/DDBJ whole genome shotgun (WGS) entry which is preliminary data.</text>
</comment>
<proteinExistence type="predicted"/>
<evidence type="ECO:0000313" key="3">
    <source>
        <dbReference type="EMBL" id="MBV7265966.1"/>
    </source>
</evidence>
<feature type="domain" description="Cupin type-2" evidence="2">
    <location>
        <begin position="46"/>
        <end position="117"/>
    </location>
</feature>
<reference evidence="3 4" key="1">
    <citation type="submission" date="2021-04" db="EMBL/GenBank/DDBJ databases">
        <authorList>
            <person name="Pira H."/>
            <person name="Risdian C."/>
            <person name="Wink J."/>
        </authorList>
    </citation>
    <scope>NUCLEOTIDE SEQUENCE [LARGE SCALE GENOMIC DNA]</scope>
    <source>
        <strain evidence="3 4">WH131</strain>
    </source>
</reference>
<sequence length="155" mass="16854">MPKLDLDAIAQTNATGYPAPYDQDVAGRHYRRLAPAAGLTMMGASHVVLRPGAFSSQRHWHRGQDELVVMLSGEAVLIEDDGETPVGPGDLLAWAAGVENGHRLHNRSENDCVYVAISAGDRSADGGEYPDIDMVFNADGYFRRDGTPYDTERLP</sequence>
<dbReference type="InterPro" id="IPR051610">
    <property type="entry name" value="GPI/OXD"/>
</dbReference>
<dbReference type="Pfam" id="PF07883">
    <property type="entry name" value="Cupin_2"/>
    <property type="match status" value="1"/>
</dbReference>
<evidence type="ECO:0000313" key="4">
    <source>
        <dbReference type="Proteomes" id="UP000699975"/>
    </source>
</evidence>
<keyword evidence="4" id="KW-1185">Reference proteome</keyword>
<dbReference type="CDD" id="cd02224">
    <property type="entry name" value="cupin_SPO2919-like"/>
    <property type="match status" value="1"/>
</dbReference>
<organism evidence="3 4">
    <name type="scientific">Erythrobacter ani</name>
    <dbReference type="NCBI Taxonomy" id="2827235"/>
    <lineage>
        <taxon>Bacteria</taxon>
        <taxon>Pseudomonadati</taxon>
        <taxon>Pseudomonadota</taxon>
        <taxon>Alphaproteobacteria</taxon>
        <taxon>Sphingomonadales</taxon>
        <taxon>Erythrobacteraceae</taxon>
        <taxon>Erythrobacter/Porphyrobacter group</taxon>
        <taxon>Erythrobacter</taxon>
    </lineage>
</organism>
<dbReference type="PANTHER" id="PTHR35848">
    <property type="entry name" value="OXALATE-BINDING PROTEIN"/>
    <property type="match status" value="1"/>
</dbReference>
<dbReference type="RefSeq" id="WP_218316563.1">
    <property type="nucleotide sequence ID" value="NZ_JAGSPB010000002.1"/>
</dbReference>
<gene>
    <name evidence="3" type="ORF">KCG45_07220</name>
</gene>
<name>A0ABS6SLV4_9SPHN</name>
<dbReference type="EMBL" id="JAGSPB010000002">
    <property type="protein sequence ID" value="MBV7265966.1"/>
    <property type="molecule type" value="Genomic_DNA"/>
</dbReference>
<dbReference type="InterPro" id="IPR013096">
    <property type="entry name" value="Cupin_2"/>
</dbReference>